<comment type="caution">
    <text evidence="3">The sequence shown here is derived from an EMBL/GenBank/DDBJ whole genome shotgun (WGS) entry which is preliminary data.</text>
</comment>
<dbReference type="InterPro" id="IPR039914">
    <property type="entry name" value="SRP9-like"/>
</dbReference>
<dbReference type="InterPro" id="IPR039432">
    <property type="entry name" value="SRP9_dom"/>
</dbReference>
<dbReference type="EMBL" id="WIPF01000067">
    <property type="protein sequence ID" value="KAF3215602.1"/>
    <property type="molecule type" value="Genomic_DNA"/>
</dbReference>
<organism evidence="3 4">
    <name type="scientific">Orbilia oligospora</name>
    <name type="common">Nematode-trapping fungus</name>
    <name type="synonym">Arthrobotrys oligospora</name>
    <dbReference type="NCBI Taxonomy" id="2813651"/>
    <lineage>
        <taxon>Eukaryota</taxon>
        <taxon>Fungi</taxon>
        <taxon>Dikarya</taxon>
        <taxon>Ascomycota</taxon>
        <taxon>Pezizomycotina</taxon>
        <taxon>Orbiliomycetes</taxon>
        <taxon>Orbiliales</taxon>
        <taxon>Orbiliaceae</taxon>
        <taxon>Orbilia</taxon>
    </lineage>
</organism>
<evidence type="ECO:0000256" key="1">
    <source>
        <dbReference type="SAM" id="MobiDB-lite"/>
    </source>
</evidence>
<dbReference type="GO" id="GO:0006614">
    <property type="term" value="P:SRP-dependent cotranslational protein targeting to membrane"/>
    <property type="evidence" value="ECO:0007669"/>
    <property type="project" value="InterPro"/>
</dbReference>
<evidence type="ECO:0000313" key="4">
    <source>
        <dbReference type="Proteomes" id="UP000483672"/>
    </source>
</evidence>
<dbReference type="PANTHER" id="PTHR12834:SF12">
    <property type="entry name" value="SIGNAL RECOGNITION PARTICLE 9 KDA PROTEIN"/>
    <property type="match status" value="1"/>
</dbReference>
<dbReference type="AlphaFoldDB" id="A0A6G1M6R5"/>
<evidence type="ECO:0000259" key="2">
    <source>
        <dbReference type="Pfam" id="PF05486"/>
    </source>
</evidence>
<dbReference type="Pfam" id="PF05486">
    <property type="entry name" value="SRP9-21"/>
    <property type="match status" value="1"/>
</dbReference>
<protein>
    <recommendedName>
        <fullName evidence="2">SRP9 domain-containing protein</fullName>
    </recommendedName>
</protein>
<reference evidence="3 4" key="1">
    <citation type="submission" date="2019-06" db="EMBL/GenBank/DDBJ databases">
        <authorList>
            <person name="Palmer J.M."/>
        </authorList>
    </citation>
    <scope>NUCLEOTIDE SEQUENCE [LARGE SCALE GENOMIC DNA]</scope>
    <source>
        <strain evidence="3 4">TWF191</strain>
    </source>
</reference>
<feature type="compositionally biased region" description="Basic residues" evidence="1">
    <location>
        <begin position="164"/>
        <end position="173"/>
    </location>
</feature>
<feature type="region of interest" description="Disordered" evidence="1">
    <location>
        <begin position="153"/>
        <end position="173"/>
    </location>
</feature>
<feature type="domain" description="SRP9" evidence="2">
    <location>
        <begin position="4"/>
        <end position="107"/>
    </location>
</feature>
<gene>
    <name evidence="3" type="ORF">TWF191_009274</name>
</gene>
<evidence type="ECO:0000313" key="3">
    <source>
        <dbReference type="EMBL" id="KAF3215602.1"/>
    </source>
</evidence>
<name>A0A6G1M6R5_ORBOL</name>
<dbReference type="GO" id="GO:0005786">
    <property type="term" value="C:signal recognition particle, endoplasmic reticulum targeting"/>
    <property type="evidence" value="ECO:0007669"/>
    <property type="project" value="TreeGrafter"/>
</dbReference>
<sequence>MVLVKTPLDFIERSVQLLQAHPATTRITTTYNISPAPTTPSRRPKPTPSKSTTTTATQTEEKPKLPRGTLTLKTYDPISGSLIKLRTDKIADVGRIVTGLHRLARSMAGLKDLGSGEVTAAAAAAAAAPGGTAETSGPSVTKDAVAGAVAATEGGEAAAGGSKGGKKKNKKKK</sequence>
<proteinExistence type="predicted"/>
<dbReference type="PANTHER" id="PTHR12834">
    <property type="entry name" value="SIGNAL RECOGNITION PARTICLE 9 KDA PROTEIN"/>
    <property type="match status" value="1"/>
</dbReference>
<feature type="region of interest" description="Disordered" evidence="1">
    <location>
        <begin position="30"/>
        <end position="71"/>
    </location>
</feature>
<feature type="compositionally biased region" description="Low complexity" evidence="1">
    <location>
        <begin position="48"/>
        <end position="58"/>
    </location>
</feature>
<accession>A0A6G1M6R5</accession>
<dbReference type="Proteomes" id="UP000483672">
    <property type="component" value="Unassembled WGS sequence"/>
</dbReference>